<proteinExistence type="predicted"/>
<evidence type="ECO:0000313" key="2">
    <source>
        <dbReference type="Proteomes" id="UP001175271"/>
    </source>
</evidence>
<dbReference type="EMBL" id="JAUCMV010000004">
    <property type="protein sequence ID" value="KAK0406284.1"/>
    <property type="molecule type" value="Genomic_DNA"/>
</dbReference>
<dbReference type="Proteomes" id="UP001175271">
    <property type="component" value="Unassembled WGS sequence"/>
</dbReference>
<gene>
    <name evidence="1" type="ORF">QR680_018478</name>
</gene>
<protein>
    <submittedName>
        <fullName evidence="1">Uncharacterized protein</fullName>
    </submittedName>
</protein>
<name>A0AA39HKC3_9BILA</name>
<evidence type="ECO:0000313" key="1">
    <source>
        <dbReference type="EMBL" id="KAK0406284.1"/>
    </source>
</evidence>
<keyword evidence="2" id="KW-1185">Reference proteome</keyword>
<comment type="caution">
    <text evidence="1">The sequence shown here is derived from an EMBL/GenBank/DDBJ whole genome shotgun (WGS) entry which is preliminary data.</text>
</comment>
<reference evidence="1" key="1">
    <citation type="submission" date="2023-06" db="EMBL/GenBank/DDBJ databases">
        <title>Genomic analysis of the entomopathogenic nematode Steinernema hermaphroditum.</title>
        <authorList>
            <person name="Schwarz E.M."/>
            <person name="Heppert J.K."/>
            <person name="Baniya A."/>
            <person name="Schwartz H.T."/>
            <person name="Tan C.-H."/>
            <person name="Antoshechkin I."/>
            <person name="Sternberg P.W."/>
            <person name="Goodrich-Blair H."/>
            <person name="Dillman A.R."/>
        </authorList>
    </citation>
    <scope>NUCLEOTIDE SEQUENCE</scope>
    <source>
        <strain evidence="1">PS9179</strain>
        <tissue evidence="1">Whole animal</tissue>
    </source>
</reference>
<dbReference type="AlphaFoldDB" id="A0AA39HKC3"/>
<accession>A0AA39HKC3</accession>
<sequence length="428" mass="49751">MEVISLPDLEGELEDALLCSVTDGKVIVHSENNEIRIYDRQSHEIERHICPSGYRQRKGNTNEKHYNCFCNVTSDAVYHSCVTHEENERGSFSVEIEIYKLVDKSMRNVKTLKYYNASNFRVYGSFYIELNKKWITFSLEVMKEIVFNDCHSFAVFAYHDHFYAFDGVKLHLLVIGNAGEQIEFAEEESLEGDTIDSWFKWFLKTHAVGEDVFIVNFIGELWRLNMPNRKIDKLPIELPHPSIVELKMHERLPTNSALKDHLHDICCCCDSVLPETSSFTCALCSDGRENSEMYFCGQCVLKYHSEHFASVKRVTFADDQYKKQQIADICRNPIDPACRKAPLASKIEEEVNKQLNIFFENLREDCRSINWRIEKLTNASRITKEAVDKEAGEIRDADKKIAKKFEKLYSWKAQLLRDLGELNSHKRN</sequence>
<organism evidence="1 2">
    <name type="scientific">Steinernema hermaphroditum</name>
    <dbReference type="NCBI Taxonomy" id="289476"/>
    <lineage>
        <taxon>Eukaryota</taxon>
        <taxon>Metazoa</taxon>
        <taxon>Ecdysozoa</taxon>
        <taxon>Nematoda</taxon>
        <taxon>Chromadorea</taxon>
        <taxon>Rhabditida</taxon>
        <taxon>Tylenchina</taxon>
        <taxon>Panagrolaimomorpha</taxon>
        <taxon>Strongyloidoidea</taxon>
        <taxon>Steinernematidae</taxon>
        <taxon>Steinernema</taxon>
    </lineage>
</organism>